<dbReference type="Pfam" id="PF00300">
    <property type="entry name" value="His_Phos_1"/>
    <property type="match status" value="1"/>
</dbReference>
<dbReference type="NCBIfam" id="TIGR03162">
    <property type="entry name" value="ribazole_cobC"/>
    <property type="match status" value="1"/>
</dbReference>
<dbReference type="AlphaFoldDB" id="A0A6S6XP62"/>
<gene>
    <name evidence="2" type="ORF">DENOEST_0586</name>
</gene>
<dbReference type="GO" id="GO:0005737">
    <property type="term" value="C:cytoplasm"/>
    <property type="evidence" value="ECO:0007669"/>
    <property type="project" value="TreeGrafter"/>
</dbReference>
<protein>
    <recommendedName>
        <fullName evidence="1">Alpha-ribazole phosphatase</fullName>
        <ecNumber evidence="1">3.1.3.73</ecNumber>
    </recommendedName>
</protein>
<dbReference type="Proteomes" id="UP000515733">
    <property type="component" value="Chromosome"/>
</dbReference>
<dbReference type="InterPro" id="IPR029033">
    <property type="entry name" value="His_PPase_superfam"/>
</dbReference>
<dbReference type="SMART" id="SM00855">
    <property type="entry name" value="PGAM"/>
    <property type="match status" value="1"/>
</dbReference>
<dbReference type="GO" id="GO:0009236">
    <property type="term" value="P:cobalamin biosynthetic process"/>
    <property type="evidence" value="ECO:0007669"/>
    <property type="project" value="UniProtKB-UniRule"/>
</dbReference>
<dbReference type="PANTHER" id="PTHR48100">
    <property type="entry name" value="BROAD-SPECIFICITY PHOSPHATASE YOR283W-RELATED"/>
    <property type="match status" value="1"/>
</dbReference>
<reference evidence="2 3" key="1">
    <citation type="submission" date="2020-03" db="EMBL/GenBank/DDBJ databases">
        <authorList>
            <consortium name="Genoscope - CEA"/>
            <person name="William W."/>
        </authorList>
    </citation>
    <scope>NUCLEOTIDE SEQUENCE [LARGE SCALE GENOMIC DNA]</scope>
    <source>
        <strain evidence="3">DSM 16959</strain>
    </source>
</reference>
<dbReference type="KEGG" id="doe:DENOEST_0586"/>
<dbReference type="InterPro" id="IPR013078">
    <property type="entry name" value="His_Pase_superF_clade-1"/>
</dbReference>
<dbReference type="InterPro" id="IPR017578">
    <property type="entry name" value="Ribazole_CobC"/>
</dbReference>
<dbReference type="GO" id="GO:0043755">
    <property type="term" value="F:alpha-ribazole phosphatase activity"/>
    <property type="evidence" value="ECO:0007669"/>
    <property type="project" value="UniProtKB-UniRule"/>
</dbReference>
<evidence type="ECO:0000313" key="2">
    <source>
        <dbReference type="EMBL" id="CAB1367751.1"/>
    </source>
</evidence>
<dbReference type="EC" id="3.1.3.73" evidence="1"/>
<dbReference type="Gene3D" id="3.40.50.1240">
    <property type="entry name" value="Phosphoglycerate mutase-like"/>
    <property type="match status" value="1"/>
</dbReference>
<dbReference type="OrthoDB" id="5296884at2"/>
<keyword evidence="3" id="KW-1185">Reference proteome</keyword>
<sequence>MRVFLIRHPRPAVAAGICYGQTDLALAEGVAACAARLKGQLPPDATIYTSPLRRCLELAKALCPTPRADPRLGEMHFGDWEMRSWDNIGRQALDDWAADPLDHVPPGGESVAMLRQRVVDFMAERQAEGHQTLVLVTHAGVMKVLSGLALGLAEADWLRLQFDYGELVQIG</sequence>
<dbReference type="CDD" id="cd07067">
    <property type="entry name" value="HP_PGM_like"/>
    <property type="match status" value="1"/>
</dbReference>
<dbReference type="PANTHER" id="PTHR48100:SF62">
    <property type="entry name" value="GLUCOSYL-3-PHOSPHOGLYCERATE PHOSPHATASE"/>
    <property type="match status" value="1"/>
</dbReference>
<dbReference type="InterPro" id="IPR050275">
    <property type="entry name" value="PGM_Phosphatase"/>
</dbReference>
<evidence type="ECO:0000313" key="3">
    <source>
        <dbReference type="Proteomes" id="UP000515733"/>
    </source>
</evidence>
<name>A0A6S6XP62_9PROT</name>
<accession>A0A6S6XP62</accession>
<dbReference type="EMBL" id="LR778301">
    <property type="protein sequence ID" value="CAB1367751.1"/>
    <property type="molecule type" value="Genomic_DNA"/>
</dbReference>
<organism evidence="2 3">
    <name type="scientific">Denitratisoma oestradiolicum</name>
    <dbReference type="NCBI Taxonomy" id="311182"/>
    <lineage>
        <taxon>Bacteria</taxon>
        <taxon>Pseudomonadati</taxon>
        <taxon>Pseudomonadota</taxon>
        <taxon>Betaproteobacteria</taxon>
        <taxon>Nitrosomonadales</taxon>
        <taxon>Sterolibacteriaceae</taxon>
        <taxon>Denitratisoma</taxon>
    </lineage>
</organism>
<evidence type="ECO:0000256" key="1">
    <source>
        <dbReference type="NCBIfam" id="TIGR03162"/>
    </source>
</evidence>
<dbReference type="SUPFAM" id="SSF53254">
    <property type="entry name" value="Phosphoglycerate mutase-like"/>
    <property type="match status" value="1"/>
</dbReference>
<proteinExistence type="predicted"/>
<dbReference type="RefSeq" id="WP_145769891.1">
    <property type="nucleotide sequence ID" value="NZ_LR778301.1"/>
</dbReference>